<keyword evidence="3" id="KW-1185">Reference proteome</keyword>
<evidence type="ECO:0000313" key="2">
    <source>
        <dbReference type="EMBL" id="OFI07451.1"/>
    </source>
</evidence>
<accession>A0A1E8F293</accession>
<organism evidence="2 3">
    <name type="scientific">Clostridium acetireducens DSM 10703</name>
    <dbReference type="NCBI Taxonomy" id="1121290"/>
    <lineage>
        <taxon>Bacteria</taxon>
        <taxon>Bacillati</taxon>
        <taxon>Bacillota</taxon>
        <taxon>Clostridia</taxon>
        <taxon>Eubacteriales</taxon>
        <taxon>Clostridiaceae</taxon>
        <taxon>Clostridium</taxon>
    </lineage>
</organism>
<protein>
    <recommendedName>
        <fullName evidence="1">SHOCT-like domain-containing protein</fullName>
    </recommendedName>
</protein>
<name>A0A1E8F293_9CLOT</name>
<comment type="caution">
    <text evidence="2">The sequence shown here is derived from an EMBL/GenBank/DDBJ whole genome shotgun (WGS) entry which is preliminary data.</text>
</comment>
<proteinExistence type="predicted"/>
<dbReference type="AlphaFoldDB" id="A0A1E8F293"/>
<dbReference type="EMBL" id="LZFO01000003">
    <property type="protein sequence ID" value="OFI07451.1"/>
    <property type="molecule type" value="Genomic_DNA"/>
</dbReference>
<dbReference type="Pfam" id="PF20612">
    <property type="entry name" value="SHOCT_2"/>
    <property type="match status" value="1"/>
</dbReference>
<evidence type="ECO:0000313" key="3">
    <source>
        <dbReference type="Proteomes" id="UP000175744"/>
    </source>
</evidence>
<feature type="domain" description="SHOCT-like" evidence="1">
    <location>
        <begin position="7"/>
        <end position="41"/>
    </location>
</feature>
<dbReference type="InterPro" id="IPR046749">
    <property type="entry name" value="SHOCT_2"/>
</dbReference>
<dbReference type="STRING" id="1121290.CLAOCE_02800"/>
<dbReference type="Proteomes" id="UP000175744">
    <property type="component" value="Unassembled WGS sequence"/>
</dbReference>
<dbReference type="RefSeq" id="WP_175429420.1">
    <property type="nucleotide sequence ID" value="NZ_LZFO01000003.1"/>
</dbReference>
<reference evidence="2 3" key="1">
    <citation type="submission" date="2016-06" db="EMBL/GenBank/DDBJ databases">
        <title>Genome sequence of Clostridium acetireducens DSM 10703.</title>
        <authorList>
            <person name="Poehlein A."/>
            <person name="Fluechter S."/>
            <person name="Duerre P."/>
            <person name="Daniel R."/>
        </authorList>
    </citation>
    <scope>NUCLEOTIDE SEQUENCE [LARGE SCALE GENOMIC DNA]</scope>
    <source>
        <strain evidence="2 3">DSM 10703</strain>
    </source>
</reference>
<sequence length="50" mass="6033">MVKGSNVEYLWSVHLLKKLREENMISDEEYAAIDRENRKSFYKNDNQRIA</sequence>
<gene>
    <name evidence="2" type="ORF">CLOACE_02800</name>
</gene>
<evidence type="ECO:0000259" key="1">
    <source>
        <dbReference type="Pfam" id="PF20612"/>
    </source>
</evidence>